<name>A0A9D2HEK2_9BACT</name>
<comment type="caution">
    <text evidence="3">The sequence shown here is derived from an EMBL/GenBank/DDBJ whole genome shotgun (WGS) entry which is preliminary data.</text>
</comment>
<dbReference type="Proteomes" id="UP000824225">
    <property type="component" value="Unassembled WGS sequence"/>
</dbReference>
<evidence type="ECO:0000313" key="3">
    <source>
        <dbReference type="EMBL" id="HJA09069.1"/>
    </source>
</evidence>
<dbReference type="Pfam" id="PF05016">
    <property type="entry name" value="ParE_toxin"/>
    <property type="match status" value="1"/>
</dbReference>
<gene>
    <name evidence="3" type="ORF">H9962_07765</name>
</gene>
<accession>A0A9D2HEK2</accession>
<reference evidence="3" key="2">
    <citation type="submission" date="2021-04" db="EMBL/GenBank/DDBJ databases">
        <authorList>
            <person name="Gilroy R."/>
        </authorList>
    </citation>
    <scope>NUCLEOTIDE SEQUENCE</scope>
    <source>
        <strain evidence="3">CHK186-16707</strain>
    </source>
</reference>
<organism evidence="3 4">
    <name type="scientific">Candidatus Mailhella merdigallinarum</name>
    <dbReference type="NCBI Taxonomy" id="2838658"/>
    <lineage>
        <taxon>Bacteria</taxon>
        <taxon>Pseudomonadati</taxon>
        <taxon>Thermodesulfobacteriota</taxon>
        <taxon>Desulfovibrionia</taxon>
        <taxon>Desulfovibrionales</taxon>
        <taxon>Desulfovibrionaceae</taxon>
        <taxon>Mailhella</taxon>
    </lineage>
</organism>
<dbReference type="InterPro" id="IPR007712">
    <property type="entry name" value="RelE/ParE_toxin"/>
</dbReference>
<dbReference type="PANTHER" id="PTHR33755">
    <property type="entry name" value="TOXIN PARE1-RELATED"/>
    <property type="match status" value="1"/>
</dbReference>
<dbReference type="Gene3D" id="3.30.2310.20">
    <property type="entry name" value="RelE-like"/>
    <property type="match status" value="1"/>
</dbReference>
<evidence type="ECO:0000256" key="1">
    <source>
        <dbReference type="ARBA" id="ARBA00006226"/>
    </source>
</evidence>
<evidence type="ECO:0000256" key="2">
    <source>
        <dbReference type="ARBA" id="ARBA00022649"/>
    </source>
</evidence>
<protein>
    <submittedName>
        <fullName evidence="3">Type II toxin-antitoxin system RelE/ParE family toxin</fullName>
    </submittedName>
</protein>
<keyword evidence="2" id="KW-1277">Toxin-antitoxin system</keyword>
<comment type="similarity">
    <text evidence="1">Belongs to the RelE toxin family.</text>
</comment>
<evidence type="ECO:0000313" key="4">
    <source>
        <dbReference type="Proteomes" id="UP000824225"/>
    </source>
</evidence>
<dbReference type="EMBL" id="DXAN01000025">
    <property type="protein sequence ID" value="HJA09069.1"/>
    <property type="molecule type" value="Genomic_DNA"/>
</dbReference>
<reference evidence="3" key="1">
    <citation type="journal article" date="2021" name="PeerJ">
        <title>Extensive microbial diversity within the chicken gut microbiome revealed by metagenomics and culture.</title>
        <authorList>
            <person name="Gilroy R."/>
            <person name="Ravi A."/>
            <person name="Getino M."/>
            <person name="Pursley I."/>
            <person name="Horton D.L."/>
            <person name="Alikhan N.F."/>
            <person name="Baker D."/>
            <person name="Gharbi K."/>
            <person name="Hall N."/>
            <person name="Watson M."/>
            <person name="Adriaenssens E.M."/>
            <person name="Foster-Nyarko E."/>
            <person name="Jarju S."/>
            <person name="Secka A."/>
            <person name="Antonio M."/>
            <person name="Oren A."/>
            <person name="Chaudhuri R.R."/>
            <person name="La Ragione R."/>
            <person name="Hildebrand F."/>
            <person name="Pallen M.J."/>
        </authorList>
    </citation>
    <scope>NUCLEOTIDE SEQUENCE</scope>
    <source>
        <strain evidence="3">CHK186-16707</strain>
    </source>
</reference>
<dbReference type="InterPro" id="IPR051803">
    <property type="entry name" value="TA_system_RelE-like_toxin"/>
</dbReference>
<sequence>MVRWLPEAFSDLDAVTEWLRAHAPEHLPGIAQQIWDGAQSLEKLPYRGRSGSVDGTREILIPHLPYKLVYTVRDADIYILRLLHQHRKWPPA</sequence>
<dbReference type="InterPro" id="IPR035093">
    <property type="entry name" value="RelE/ParE_toxin_dom_sf"/>
</dbReference>
<proteinExistence type="inferred from homology"/>
<dbReference type="AlphaFoldDB" id="A0A9D2HEK2"/>